<keyword evidence="4" id="KW-1185">Reference proteome</keyword>
<feature type="compositionally biased region" description="Polar residues" evidence="1">
    <location>
        <begin position="35"/>
        <end position="46"/>
    </location>
</feature>
<feature type="compositionally biased region" description="Basic and acidic residues" evidence="1">
    <location>
        <begin position="47"/>
        <end position="87"/>
    </location>
</feature>
<feature type="signal peptide" evidence="2">
    <location>
        <begin position="1"/>
        <end position="20"/>
    </location>
</feature>
<dbReference type="Proteomes" id="UP000321533">
    <property type="component" value="Chromosome"/>
</dbReference>
<reference evidence="3 4" key="1">
    <citation type="journal article" date="2016" name="Int. J. Syst. Evol. Microbiol.">
        <title>Panacibacter ginsenosidivorans gen. nov., sp. nov., with ginsenoside converting activity isolated from soil of a ginseng field.</title>
        <authorList>
            <person name="Siddiqi M.Z."/>
            <person name="Muhammad Shafi S."/>
            <person name="Choi K.D."/>
            <person name="Im W.T."/>
        </authorList>
    </citation>
    <scope>NUCLEOTIDE SEQUENCE [LARGE SCALE GENOMIC DNA]</scope>
    <source>
        <strain evidence="3 4">Gsoil1550</strain>
    </source>
</reference>
<evidence type="ECO:0008006" key="5">
    <source>
        <dbReference type="Google" id="ProtNLM"/>
    </source>
</evidence>
<accession>A0A5B8V6S7</accession>
<name>A0A5B8V6S7_9BACT</name>
<dbReference type="EMBL" id="CP042435">
    <property type="protein sequence ID" value="QEC67002.1"/>
    <property type="molecule type" value="Genomic_DNA"/>
</dbReference>
<keyword evidence="2" id="KW-0732">Signal</keyword>
<feature type="region of interest" description="Disordered" evidence="1">
    <location>
        <begin position="22"/>
        <end position="135"/>
    </location>
</feature>
<sequence>MKKIMLLISCILIIAITSNAQDSTAKKTKKEKVQNHVQNMDSTQKQNLKDRGITKENLKDLDLSEDQKKQADNILTDTKKSKEKIKNDASLSDSQKEEKLKEIDKDAKNKINAMLTPEQKQKIKKKKEKSKTGGQ</sequence>
<feature type="chain" id="PRO_5022825326" description="DUF4890 domain-containing protein" evidence="2">
    <location>
        <begin position="21"/>
        <end position="135"/>
    </location>
</feature>
<dbReference type="RefSeq" id="WP_147188802.1">
    <property type="nucleotide sequence ID" value="NZ_CP042435.1"/>
</dbReference>
<feature type="compositionally biased region" description="Basic and acidic residues" evidence="1">
    <location>
        <begin position="94"/>
        <end position="109"/>
    </location>
</feature>
<protein>
    <recommendedName>
        <fullName evidence="5">DUF4890 domain-containing protein</fullName>
    </recommendedName>
</protein>
<dbReference type="KEGG" id="pgin:FRZ67_06725"/>
<evidence type="ECO:0000256" key="2">
    <source>
        <dbReference type="SAM" id="SignalP"/>
    </source>
</evidence>
<evidence type="ECO:0000313" key="4">
    <source>
        <dbReference type="Proteomes" id="UP000321533"/>
    </source>
</evidence>
<dbReference type="AlphaFoldDB" id="A0A5B8V6S7"/>
<evidence type="ECO:0000256" key="1">
    <source>
        <dbReference type="SAM" id="MobiDB-lite"/>
    </source>
</evidence>
<proteinExistence type="predicted"/>
<evidence type="ECO:0000313" key="3">
    <source>
        <dbReference type="EMBL" id="QEC67002.1"/>
    </source>
</evidence>
<organism evidence="3 4">
    <name type="scientific">Panacibacter ginsenosidivorans</name>
    <dbReference type="NCBI Taxonomy" id="1813871"/>
    <lineage>
        <taxon>Bacteria</taxon>
        <taxon>Pseudomonadati</taxon>
        <taxon>Bacteroidota</taxon>
        <taxon>Chitinophagia</taxon>
        <taxon>Chitinophagales</taxon>
        <taxon>Chitinophagaceae</taxon>
        <taxon>Panacibacter</taxon>
    </lineage>
</organism>
<gene>
    <name evidence="3" type="ORF">FRZ67_06725</name>
</gene>